<accession>A0A9W4UMS6</accession>
<name>A0A9W4UMS6_9PLEO</name>
<keyword evidence="4" id="KW-1185">Reference proteome</keyword>
<gene>
    <name evidence="3" type="ORF">PDIGIT_LOCUS10201</name>
</gene>
<evidence type="ECO:0000256" key="1">
    <source>
        <dbReference type="SAM" id="MobiDB-lite"/>
    </source>
</evidence>
<dbReference type="PROSITE" id="PS50206">
    <property type="entry name" value="RHODANESE_3"/>
    <property type="match status" value="1"/>
</dbReference>
<dbReference type="AlphaFoldDB" id="A0A9W4UMS6"/>
<dbReference type="PANTHER" id="PTHR10828:SF38">
    <property type="entry name" value="ARSENICAL-RESISTANCE PROTEIN 2-RELATED"/>
    <property type="match status" value="1"/>
</dbReference>
<comment type="caution">
    <text evidence="3">The sequence shown here is derived from an EMBL/GenBank/DDBJ whole genome shotgun (WGS) entry which is preliminary data.</text>
</comment>
<dbReference type="InterPro" id="IPR001763">
    <property type="entry name" value="Rhodanese-like_dom"/>
</dbReference>
<sequence length="212" mass="23941">MRKLFGVSNCNTASKQSHCMDAFRLYSYQSSQKPYHPTRLTQFAMSDITLADLSYTTREDLSKTILESDSASPLPSNLAIVDVRDSDHIGGHIKGSTWVPSSELDYRTAELVRTLKDKDTVVFHCVLSQQRGPSAALRYIREKRRLDQASKTESKGEVKEGDESAKEEGEGQEKKAQKVLVLEGGFNKWQEKYGPDGRLTEAWQKDIWEYGA</sequence>
<dbReference type="GO" id="GO:0005634">
    <property type="term" value="C:nucleus"/>
    <property type="evidence" value="ECO:0007669"/>
    <property type="project" value="TreeGrafter"/>
</dbReference>
<dbReference type="SMART" id="SM00450">
    <property type="entry name" value="RHOD"/>
    <property type="match status" value="1"/>
</dbReference>
<organism evidence="3 4">
    <name type="scientific">Periconia digitata</name>
    <dbReference type="NCBI Taxonomy" id="1303443"/>
    <lineage>
        <taxon>Eukaryota</taxon>
        <taxon>Fungi</taxon>
        <taxon>Dikarya</taxon>
        <taxon>Ascomycota</taxon>
        <taxon>Pezizomycotina</taxon>
        <taxon>Dothideomycetes</taxon>
        <taxon>Pleosporomycetidae</taxon>
        <taxon>Pleosporales</taxon>
        <taxon>Massarineae</taxon>
        <taxon>Periconiaceae</taxon>
        <taxon>Periconia</taxon>
    </lineage>
</organism>
<dbReference type="Gene3D" id="3.40.250.10">
    <property type="entry name" value="Rhodanese-like domain"/>
    <property type="match status" value="1"/>
</dbReference>
<dbReference type="GO" id="GO:0005737">
    <property type="term" value="C:cytoplasm"/>
    <property type="evidence" value="ECO:0007669"/>
    <property type="project" value="TreeGrafter"/>
</dbReference>
<reference evidence="3" key="1">
    <citation type="submission" date="2023-01" db="EMBL/GenBank/DDBJ databases">
        <authorList>
            <person name="Van Ghelder C."/>
            <person name="Rancurel C."/>
        </authorList>
    </citation>
    <scope>NUCLEOTIDE SEQUENCE</scope>
    <source>
        <strain evidence="3">CNCM I-4278</strain>
    </source>
</reference>
<evidence type="ECO:0000313" key="4">
    <source>
        <dbReference type="Proteomes" id="UP001152607"/>
    </source>
</evidence>
<evidence type="ECO:0000259" key="2">
    <source>
        <dbReference type="PROSITE" id="PS50206"/>
    </source>
</evidence>
<dbReference type="Pfam" id="PF00581">
    <property type="entry name" value="Rhodanese"/>
    <property type="match status" value="1"/>
</dbReference>
<dbReference type="EMBL" id="CAOQHR010000007">
    <property type="protein sequence ID" value="CAI6337093.1"/>
    <property type="molecule type" value="Genomic_DNA"/>
</dbReference>
<dbReference type="Proteomes" id="UP001152607">
    <property type="component" value="Unassembled WGS sequence"/>
</dbReference>
<dbReference type="InterPro" id="IPR036873">
    <property type="entry name" value="Rhodanese-like_dom_sf"/>
</dbReference>
<dbReference type="PANTHER" id="PTHR10828">
    <property type="entry name" value="M-PHASE INDUCER PHOSPHATASE DUAL SPECIFICITY PHOSPHATASE CDC25"/>
    <property type="match status" value="1"/>
</dbReference>
<dbReference type="FunFam" id="3.40.250.10:FF:000050">
    <property type="entry name" value="Dual specificity phosphatase, putative"/>
    <property type="match status" value="1"/>
</dbReference>
<evidence type="ECO:0000313" key="3">
    <source>
        <dbReference type="EMBL" id="CAI6337093.1"/>
    </source>
</evidence>
<dbReference type="OrthoDB" id="102559at2759"/>
<dbReference type="GO" id="GO:0004725">
    <property type="term" value="F:protein tyrosine phosphatase activity"/>
    <property type="evidence" value="ECO:0007669"/>
    <property type="project" value="TreeGrafter"/>
</dbReference>
<feature type="compositionally biased region" description="Basic and acidic residues" evidence="1">
    <location>
        <begin position="148"/>
        <end position="176"/>
    </location>
</feature>
<proteinExistence type="predicted"/>
<dbReference type="SUPFAM" id="SSF52821">
    <property type="entry name" value="Rhodanese/Cell cycle control phosphatase"/>
    <property type="match status" value="1"/>
</dbReference>
<feature type="region of interest" description="Disordered" evidence="1">
    <location>
        <begin position="148"/>
        <end position="177"/>
    </location>
</feature>
<protein>
    <recommendedName>
        <fullName evidence="2">Rhodanese domain-containing protein</fullName>
    </recommendedName>
</protein>
<feature type="domain" description="Rhodanese" evidence="2">
    <location>
        <begin position="74"/>
        <end position="198"/>
    </location>
</feature>